<accession>A0A183L6B9</accession>
<evidence type="ECO:0000256" key="1">
    <source>
        <dbReference type="SAM" id="Phobius"/>
    </source>
</evidence>
<dbReference type="WBParaSite" id="SCUD_0002289001-mRNA-1">
    <property type="protein sequence ID" value="SCUD_0002289001-mRNA-1"/>
    <property type="gene ID" value="SCUD_0002289001"/>
</dbReference>
<feature type="transmembrane region" description="Helical" evidence="1">
    <location>
        <begin position="49"/>
        <end position="74"/>
    </location>
</feature>
<keyword evidence="1" id="KW-0472">Membrane</keyword>
<dbReference type="AlphaFoldDB" id="A0A183L6B9"/>
<reference evidence="2" key="1">
    <citation type="submission" date="2016-06" db="UniProtKB">
        <authorList>
            <consortium name="WormBaseParasite"/>
        </authorList>
    </citation>
    <scope>IDENTIFICATION</scope>
</reference>
<organism evidence="2">
    <name type="scientific">Schistosoma curassoni</name>
    <dbReference type="NCBI Taxonomy" id="6186"/>
    <lineage>
        <taxon>Eukaryota</taxon>
        <taxon>Metazoa</taxon>
        <taxon>Spiralia</taxon>
        <taxon>Lophotrochozoa</taxon>
        <taxon>Platyhelminthes</taxon>
        <taxon>Trematoda</taxon>
        <taxon>Digenea</taxon>
        <taxon>Strigeidida</taxon>
        <taxon>Schistosomatoidea</taxon>
        <taxon>Schistosomatidae</taxon>
        <taxon>Schistosoma</taxon>
    </lineage>
</organism>
<sequence>LYFYYIKGVSHPIIDNQLVDGNFNNNVNSNSPLISTVSSGESERTVVDVSFVIIGYNLSTCFLFITTSYFYLWYVEEKK</sequence>
<name>A0A183L6B9_9TREM</name>
<keyword evidence="1" id="KW-1133">Transmembrane helix</keyword>
<protein>
    <submittedName>
        <fullName evidence="2">GOLD domain-containing protein</fullName>
    </submittedName>
</protein>
<evidence type="ECO:0000313" key="2">
    <source>
        <dbReference type="WBParaSite" id="SCUD_0002289001-mRNA-1"/>
    </source>
</evidence>
<proteinExistence type="predicted"/>
<keyword evidence="1" id="KW-0812">Transmembrane</keyword>